<gene>
    <name evidence="2" type="ORF">E2R62_07395</name>
</gene>
<dbReference type="EMBL" id="CP038008">
    <property type="protein sequence ID" value="QBY28690.1"/>
    <property type="molecule type" value="Genomic_DNA"/>
</dbReference>
<proteinExistence type="predicted"/>
<evidence type="ECO:0000313" key="2">
    <source>
        <dbReference type="EMBL" id="QBY28690.1"/>
    </source>
</evidence>
<feature type="domain" description="Glycosyltransferase 2-like" evidence="1">
    <location>
        <begin position="23"/>
        <end position="141"/>
    </location>
</feature>
<dbReference type="InterPro" id="IPR001173">
    <property type="entry name" value="Glyco_trans_2-like"/>
</dbReference>
<dbReference type="Gene3D" id="3.90.550.10">
    <property type="entry name" value="Spore Coat Polysaccharide Biosynthesis Protein SpsA, Chain A"/>
    <property type="match status" value="1"/>
</dbReference>
<organism evidence="2">
    <name type="scientific">Citrobacter rodentium</name>
    <dbReference type="NCBI Taxonomy" id="67825"/>
    <lineage>
        <taxon>Bacteria</taxon>
        <taxon>Pseudomonadati</taxon>
        <taxon>Pseudomonadota</taxon>
        <taxon>Gammaproteobacteria</taxon>
        <taxon>Enterobacterales</taxon>
        <taxon>Enterobacteriaceae</taxon>
        <taxon>Citrobacter</taxon>
    </lineage>
</organism>
<dbReference type="InterPro" id="IPR029044">
    <property type="entry name" value="Nucleotide-diphossugar_trans"/>
</dbReference>
<dbReference type="GO" id="GO:0016758">
    <property type="term" value="F:hexosyltransferase activity"/>
    <property type="evidence" value="ECO:0007669"/>
    <property type="project" value="UniProtKB-ARBA"/>
</dbReference>
<dbReference type="RefSeq" id="WP_156110305.1">
    <property type="nucleotide sequence ID" value="NZ_CP038008.1"/>
</dbReference>
<dbReference type="PANTHER" id="PTHR22916">
    <property type="entry name" value="GLYCOSYLTRANSFERASE"/>
    <property type="match status" value="1"/>
</dbReference>
<dbReference type="Pfam" id="PF00535">
    <property type="entry name" value="Glycos_transf_2"/>
    <property type="match status" value="1"/>
</dbReference>
<accession>A0A482PLX5</accession>
<name>A0A482PLX5_CITRO</name>
<dbReference type="AlphaFoldDB" id="A0A482PLX5"/>
<keyword evidence="2" id="KW-0808">Transferase</keyword>
<protein>
    <submittedName>
        <fullName evidence="2">Glycosyltransferase</fullName>
    </submittedName>
</protein>
<sequence>MVLVFLPTKQYFISDIMDDYLVSIIMPSFNSEHTISASISSVLQQTYTNWELLVCDDNSIDGTRSKVLEFADSRIKLLINEYAKGAAGARNTSLKYASGRFIAFLDSDDIWGANKLEMQISMMLKNNISFMYGNYEIINNNSIVGKFVAPQKITYNKLLKNCGIGCLTVVLDRDLLNPFSFPFVYKEDYYLWLSILKDNNISAINCGFICAKYRLSQSSISSNKFKELKRQWDVLGDFVGNPLVRIYYLLSYIVIGIKKHAFDYKNGIK</sequence>
<evidence type="ECO:0000259" key="1">
    <source>
        <dbReference type="Pfam" id="PF00535"/>
    </source>
</evidence>
<dbReference type="PANTHER" id="PTHR22916:SF3">
    <property type="entry name" value="UDP-GLCNAC:BETAGAL BETA-1,3-N-ACETYLGLUCOSAMINYLTRANSFERASE-LIKE PROTEIN 1"/>
    <property type="match status" value="1"/>
</dbReference>
<dbReference type="SUPFAM" id="SSF53448">
    <property type="entry name" value="Nucleotide-diphospho-sugar transferases"/>
    <property type="match status" value="1"/>
</dbReference>
<reference evidence="2" key="1">
    <citation type="submission" date="2019-03" db="EMBL/GenBank/DDBJ databases">
        <title>Complete genome sequence of enteropathogenic Citrobacter rodentium strain DBS100.</title>
        <authorList>
            <person name="Popov G."/>
            <person name="Fiebig A."/>
            <person name="Shideler S."/>
            <person name="Coombes B."/>
            <person name="Savchenko A."/>
        </authorList>
    </citation>
    <scope>NUCLEOTIDE SEQUENCE</scope>
    <source>
        <strain evidence="2">DBS100</strain>
    </source>
</reference>